<proteinExistence type="predicted"/>
<evidence type="ECO:0000313" key="1">
    <source>
        <dbReference type="EMBL" id="SMC36482.1"/>
    </source>
</evidence>
<dbReference type="EMBL" id="FWXZ01000001">
    <property type="protein sequence ID" value="SMC36482.1"/>
    <property type="molecule type" value="Genomic_DNA"/>
</dbReference>
<evidence type="ECO:0000313" key="2">
    <source>
        <dbReference type="Proteomes" id="UP000192328"/>
    </source>
</evidence>
<reference evidence="1" key="1">
    <citation type="submission" date="2017-04" db="EMBL/GenBank/DDBJ databases">
        <authorList>
            <person name="Varghese N."/>
            <person name="Submissions S."/>
        </authorList>
    </citation>
    <scope>NUCLEOTIDE SEQUENCE</scope>
    <source>
        <strain evidence="1">WTE2008</strain>
    </source>
</reference>
<keyword evidence="2" id="KW-1185">Reference proteome</keyword>
<organism evidence="1 2">
    <name type="scientific">Aristaeella lactis</name>
    <dbReference type="NCBI Taxonomy" id="3046383"/>
    <lineage>
        <taxon>Bacteria</taxon>
        <taxon>Bacillati</taxon>
        <taxon>Bacillota</taxon>
        <taxon>Clostridia</taxon>
        <taxon>Eubacteriales</taxon>
        <taxon>Aristaeellaceae</taxon>
        <taxon>Aristaeella</taxon>
    </lineage>
</organism>
<comment type="caution">
    <text evidence="1">The sequence shown here is derived from an EMBL/GenBank/DDBJ whole genome shotgun (WGS) entry which is preliminary data.</text>
</comment>
<gene>
    <name evidence="1" type="ORF">SAMN06297397_0292</name>
</gene>
<name>A0AC61PHP2_9FIRM</name>
<sequence length="254" mass="28998">MVKRIFALLLVLVMIAGCGIADELPLRDSTPGQKMLKNYMSRVNDFLVENGDYEINRVFDETDNVVELGISSAPDNYEPEVVGVTVYMRYDGIHYMLVRVSDVNRFPRVAGAFIRALSPDTITKEQAMATPAERAQRVVSNPSDSFVDYEFDKYEDKEKEILNGEKPQVTYAYYPNQYQTHKDWLQMMIIFPLPEYWDQDEGIIMKVETTDPPFDEEGEGGYFPDNRLVTLEANATPTPEPDSAAMEYDAWAPD</sequence>
<dbReference type="Proteomes" id="UP000192328">
    <property type="component" value="Unassembled WGS sequence"/>
</dbReference>
<accession>A0AC61PHP2</accession>
<protein>
    <submittedName>
        <fullName evidence="1">Uncharacterized protein</fullName>
    </submittedName>
</protein>